<keyword evidence="1" id="KW-0472">Membrane</keyword>
<accession>A0AAN5I5L3</accession>
<dbReference type="Pfam" id="PF10326">
    <property type="entry name" value="7TM_GPCR_Str"/>
    <property type="match status" value="1"/>
</dbReference>
<feature type="transmembrane region" description="Helical" evidence="1">
    <location>
        <begin position="20"/>
        <end position="49"/>
    </location>
</feature>
<name>A0AAN5I5L3_9BILA</name>
<comment type="caution">
    <text evidence="2">The sequence shown here is derived from an EMBL/GenBank/DDBJ whole genome shotgun (WGS) entry which is preliminary data.</text>
</comment>
<protein>
    <recommendedName>
        <fullName evidence="4">G protein-coupled receptor</fullName>
    </recommendedName>
</protein>
<dbReference type="PANTHER" id="PTHR22943">
    <property type="entry name" value="7-TRANSMEMBRANE DOMAIN RECEPTOR C.ELEGANS"/>
    <property type="match status" value="1"/>
</dbReference>
<dbReference type="SUPFAM" id="SSF81321">
    <property type="entry name" value="Family A G protein-coupled receptor-like"/>
    <property type="match status" value="1"/>
</dbReference>
<evidence type="ECO:0000313" key="2">
    <source>
        <dbReference type="EMBL" id="GMR51526.1"/>
    </source>
</evidence>
<feature type="transmembrane region" description="Helical" evidence="1">
    <location>
        <begin position="92"/>
        <end position="118"/>
    </location>
</feature>
<feature type="transmembrane region" description="Helical" evidence="1">
    <location>
        <begin position="178"/>
        <end position="196"/>
    </location>
</feature>
<keyword evidence="1" id="KW-1133">Transmembrane helix</keyword>
<dbReference type="AlphaFoldDB" id="A0AAN5I5L3"/>
<feature type="non-terminal residue" evidence="2">
    <location>
        <position position="229"/>
    </location>
</feature>
<dbReference type="EMBL" id="BTRK01000005">
    <property type="protein sequence ID" value="GMR51526.1"/>
    <property type="molecule type" value="Genomic_DNA"/>
</dbReference>
<dbReference type="InterPro" id="IPR019428">
    <property type="entry name" value="7TM_GPCR_serpentine_rcpt_Str"/>
</dbReference>
<gene>
    <name evidence="2" type="ORF">PMAYCL1PPCAC_21721</name>
</gene>
<dbReference type="PANTHER" id="PTHR22943:SF248">
    <property type="entry name" value="SEVEN TM RECEPTOR"/>
    <property type="match status" value="1"/>
</dbReference>
<feature type="transmembrane region" description="Helical" evidence="1">
    <location>
        <begin position="138"/>
        <end position="166"/>
    </location>
</feature>
<evidence type="ECO:0008006" key="4">
    <source>
        <dbReference type="Google" id="ProtNLM"/>
    </source>
</evidence>
<evidence type="ECO:0000313" key="3">
    <source>
        <dbReference type="Proteomes" id="UP001328107"/>
    </source>
</evidence>
<sequence>MNIHFIYRFWSIRRPDLLSLFSNIKFIACLTLFAIAEFVLWYCMCLYLITGEGEEPGKALVRAEYFARYGRDQREGWLIMNHWENDEFNLRIFIAMCCYDTIMIVSFSIAAGLAYGTFYYIRRADSISTAALNLQVKLFIAVCAQTSIPLVFVYTPYFCVVTFPFFRLPICFLDHGCMFLTACFPAWDAVVIVMMMKDYREGLLGTFRKKKPDTKTTVWKTETRMIPSG</sequence>
<proteinExistence type="predicted"/>
<keyword evidence="3" id="KW-1185">Reference proteome</keyword>
<keyword evidence="1" id="KW-0812">Transmembrane</keyword>
<evidence type="ECO:0000256" key="1">
    <source>
        <dbReference type="SAM" id="Phobius"/>
    </source>
</evidence>
<dbReference type="Proteomes" id="UP001328107">
    <property type="component" value="Unassembled WGS sequence"/>
</dbReference>
<organism evidence="2 3">
    <name type="scientific">Pristionchus mayeri</name>
    <dbReference type="NCBI Taxonomy" id="1317129"/>
    <lineage>
        <taxon>Eukaryota</taxon>
        <taxon>Metazoa</taxon>
        <taxon>Ecdysozoa</taxon>
        <taxon>Nematoda</taxon>
        <taxon>Chromadorea</taxon>
        <taxon>Rhabditida</taxon>
        <taxon>Rhabditina</taxon>
        <taxon>Diplogasteromorpha</taxon>
        <taxon>Diplogasteroidea</taxon>
        <taxon>Neodiplogasteridae</taxon>
        <taxon>Pristionchus</taxon>
    </lineage>
</organism>
<reference evidence="3" key="1">
    <citation type="submission" date="2022-10" db="EMBL/GenBank/DDBJ databases">
        <title>Genome assembly of Pristionchus species.</title>
        <authorList>
            <person name="Yoshida K."/>
            <person name="Sommer R.J."/>
        </authorList>
    </citation>
    <scope>NUCLEOTIDE SEQUENCE [LARGE SCALE GENOMIC DNA]</scope>
    <source>
        <strain evidence="3">RS5460</strain>
    </source>
</reference>